<dbReference type="EMBL" id="MK552141">
    <property type="protein sequence ID" value="QBQ74738.1"/>
    <property type="molecule type" value="Genomic_DNA"/>
</dbReference>
<name>A0A482MM50_9CAUD</name>
<evidence type="ECO:0000313" key="3">
    <source>
        <dbReference type="Proteomes" id="UP000301424"/>
    </source>
</evidence>
<feature type="transmembrane region" description="Helical" evidence="1">
    <location>
        <begin position="12"/>
        <end position="31"/>
    </location>
</feature>
<sequence>MASITTETFGLLWFVAGICATLIIQGIWRVLNPPEDKVQDVDKRRRQQREHDHE</sequence>
<evidence type="ECO:0000313" key="2">
    <source>
        <dbReference type="EMBL" id="QBQ74738.1"/>
    </source>
</evidence>
<evidence type="ECO:0000256" key="1">
    <source>
        <dbReference type="SAM" id="Phobius"/>
    </source>
</evidence>
<keyword evidence="1" id="KW-1133">Transmembrane helix</keyword>
<accession>A0A482MM50</accession>
<proteinExistence type="predicted"/>
<dbReference type="Proteomes" id="UP000301424">
    <property type="component" value="Segment"/>
</dbReference>
<organism evidence="2 3">
    <name type="scientific">Burkholderia phage BcepSauron</name>
    <dbReference type="NCBI Taxonomy" id="2530033"/>
    <lineage>
        <taxon>Viruses</taxon>
        <taxon>Duplodnaviria</taxon>
        <taxon>Heunggongvirae</taxon>
        <taxon>Uroviricota</taxon>
        <taxon>Caudoviricetes</taxon>
        <taxon>Sarumanvirus</taxon>
        <taxon>Sarumanvirus bcepsauron</taxon>
    </lineage>
</organism>
<keyword evidence="1" id="KW-0472">Membrane</keyword>
<gene>
    <name evidence="2" type="ORF">BcepSauron_358</name>
</gene>
<keyword evidence="1" id="KW-0812">Transmembrane</keyword>
<protein>
    <submittedName>
        <fullName evidence="2">Uncharacterized protein</fullName>
    </submittedName>
</protein>
<reference evidence="2 3" key="1">
    <citation type="submission" date="2019-02" db="EMBL/GenBank/DDBJ databases">
        <title>Complete genome sequence of Burkholderia cenocepacia phage BcepSauron.</title>
        <authorList>
            <person name="Park K."/>
            <person name="Gonzalez C."/>
            <person name="Liu M."/>
            <person name="Gill J."/>
        </authorList>
    </citation>
    <scope>NUCLEOTIDE SEQUENCE [LARGE SCALE GENOMIC DNA]</scope>
</reference>
<keyword evidence="3" id="KW-1185">Reference proteome</keyword>